<dbReference type="InterPro" id="IPR043502">
    <property type="entry name" value="DNA/RNA_pol_sf"/>
</dbReference>
<dbReference type="Gene3D" id="3.30.70.270">
    <property type="match status" value="1"/>
</dbReference>
<dbReference type="Pfam" id="PF21999">
    <property type="entry name" value="IMS_HHH_1"/>
    <property type="match status" value="1"/>
</dbReference>
<dbReference type="Gene3D" id="3.30.1490.100">
    <property type="entry name" value="DNA polymerase, Y-family, little finger domain"/>
    <property type="match status" value="1"/>
</dbReference>
<keyword evidence="3" id="KW-0808">Transferase</keyword>
<dbReference type="PANTHER" id="PTHR46404:SF1">
    <property type="entry name" value="DNA POLYMERASE IOTA"/>
    <property type="match status" value="1"/>
</dbReference>
<dbReference type="InterPro" id="IPR043128">
    <property type="entry name" value="Rev_trsase/Diguanyl_cyclase"/>
</dbReference>
<reference evidence="6" key="1">
    <citation type="submission" date="2020-05" db="UniProtKB">
        <authorList>
            <consortium name="EnsemblMetazoa"/>
        </authorList>
    </citation>
    <scope>IDENTIFICATION</scope>
    <source>
        <strain evidence="6">Jacobina</strain>
    </source>
</reference>
<dbReference type="FunFam" id="3.40.1170.60:FF:000021">
    <property type="entry name" value="DNA polymerase IV"/>
    <property type="match status" value="1"/>
</dbReference>
<evidence type="ECO:0000259" key="5">
    <source>
        <dbReference type="PROSITE" id="PS50173"/>
    </source>
</evidence>
<dbReference type="Pfam" id="PF14377">
    <property type="entry name" value="UBM"/>
    <property type="match status" value="1"/>
</dbReference>
<dbReference type="Gene3D" id="6.10.250.1630">
    <property type="match status" value="1"/>
</dbReference>
<organism evidence="6 7">
    <name type="scientific">Lutzomyia longipalpis</name>
    <name type="common">Sand fly</name>
    <dbReference type="NCBI Taxonomy" id="7200"/>
    <lineage>
        <taxon>Eukaryota</taxon>
        <taxon>Metazoa</taxon>
        <taxon>Ecdysozoa</taxon>
        <taxon>Arthropoda</taxon>
        <taxon>Hexapoda</taxon>
        <taxon>Insecta</taxon>
        <taxon>Pterygota</taxon>
        <taxon>Neoptera</taxon>
        <taxon>Endopterygota</taxon>
        <taxon>Diptera</taxon>
        <taxon>Nematocera</taxon>
        <taxon>Psychodoidea</taxon>
        <taxon>Psychodidae</taxon>
        <taxon>Lutzomyia</taxon>
        <taxon>Lutzomyia</taxon>
    </lineage>
</organism>
<feature type="domain" description="UmuC" evidence="5">
    <location>
        <begin position="14"/>
        <end position="227"/>
    </location>
</feature>
<feature type="compositionally biased region" description="Low complexity" evidence="4">
    <location>
        <begin position="528"/>
        <end position="537"/>
    </location>
</feature>
<evidence type="ECO:0000256" key="3">
    <source>
        <dbReference type="ARBA" id="ARBA00022679"/>
    </source>
</evidence>
<dbReference type="SUPFAM" id="SSF100879">
    <property type="entry name" value="Lesion bypass DNA polymerase (Y-family), little finger domain"/>
    <property type="match status" value="1"/>
</dbReference>
<proteinExistence type="inferred from homology"/>
<dbReference type="GO" id="GO:0003684">
    <property type="term" value="F:damaged DNA binding"/>
    <property type="evidence" value="ECO:0007669"/>
    <property type="project" value="InterPro"/>
</dbReference>
<dbReference type="AlphaFoldDB" id="A0A1B0CMT6"/>
<dbReference type="GO" id="GO:0006281">
    <property type="term" value="P:DNA repair"/>
    <property type="evidence" value="ECO:0007669"/>
    <property type="project" value="InterPro"/>
</dbReference>
<dbReference type="Pfam" id="PF00817">
    <property type="entry name" value="IMS"/>
    <property type="match status" value="1"/>
</dbReference>
<accession>A0A1B0CMT6</accession>
<evidence type="ECO:0000256" key="2">
    <source>
        <dbReference type="ARBA" id="ARBA00022634"/>
    </source>
</evidence>
<dbReference type="VEuPathDB" id="VectorBase:LLONM1_010395"/>
<dbReference type="Gene3D" id="3.40.1170.60">
    <property type="match status" value="1"/>
</dbReference>
<evidence type="ECO:0000256" key="4">
    <source>
        <dbReference type="SAM" id="MobiDB-lite"/>
    </source>
</evidence>
<dbReference type="EnsemblMetazoa" id="LLOJ005974-RA">
    <property type="protein sequence ID" value="LLOJ005974-PA"/>
    <property type="gene ID" value="LLOJ005974"/>
</dbReference>
<dbReference type="FunFam" id="3.30.1490.100:FF:000013">
    <property type="entry name" value="DNApol-iota, isoform A"/>
    <property type="match status" value="1"/>
</dbReference>
<dbReference type="Gene3D" id="1.10.150.20">
    <property type="entry name" value="5' to 3' exonuclease, C-terminal subdomain"/>
    <property type="match status" value="1"/>
</dbReference>
<dbReference type="InterPro" id="IPR025527">
    <property type="entry name" value="HUWE1/Rev1_UBM"/>
</dbReference>
<feature type="compositionally biased region" description="Polar residues" evidence="4">
    <location>
        <begin position="462"/>
        <end position="471"/>
    </location>
</feature>
<dbReference type="EMBL" id="AJWK01019157">
    <property type="status" value="NOT_ANNOTATED_CDS"/>
    <property type="molecule type" value="Genomic_DNA"/>
</dbReference>
<dbReference type="InterPro" id="IPR053848">
    <property type="entry name" value="IMS_HHH_1"/>
</dbReference>
<evidence type="ECO:0000313" key="7">
    <source>
        <dbReference type="Proteomes" id="UP000092461"/>
    </source>
</evidence>
<dbReference type="SUPFAM" id="SSF56672">
    <property type="entry name" value="DNA/RNA polymerases"/>
    <property type="match status" value="1"/>
</dbReference>
<comment type="similarity">
    <text evidence="1">Belongs to the DNA polymerase type-Y family.</text>
</comment>
<evidence type="ECO:0000313" key="6">
    <source>
        <dbReference type="EnsemblMetazoa" id="LLOJ005974-PA"/>
    </source>
</evidence>
<dbReference type="InterPro" id="IPR036775">
    <property type="entry name" value="DNA_pol_Y-fam_lit_finger_sf"/>
</dbReference>
<dbReference type="InterPro" id="IPR017961">
    <property type="entry name" value="DNA_pol_Y-fam_little_finger"/>
</dbReference>
<sequence length="597" mass="66083">MSRMEVSETHPRVIIHIDIDCFYAQVEELRNPQLRDKPLGVQQKNIVVTCNYPARERGVDKLMPVAEARRRCPELQLVRGEDLTPYRQMSSRVFDVLQRFTPAVEKLGFDENYMDVTREIEERLQGVTMSDDPEVVGCVCPEGEMLPPCPCGCDRRLAAGTALAQEVREALHTELGLTTCAGIAHNKLLAKLVGGVNKPNNQTVLVPHCAATFLADFEKVRRVTGVGQKTEALLAEIGIRTVRDLQDVDIERLQRKFGHETASKLKDLSLGRDNMPVRATGRPKSIGLEDSCRAISVKQDVEEKFSVLLVRLVNQVVDDGRIPIAIKMTLRKFDPAKKTSHRETKQANILPSLFKLRPEGKLNLTEGGHEKLLRIVMRLFERLIDLRQPFNITLLGLAFSKFQERRFGPCSIANFLIKKSDVEVQSVASLTSDGVTISPPGRETFPRFVSASPVAMENDAFSDTSVASDVSSEPELEPSPKKTRIGLLIPKRPCYPRHDPMDTSSPSKLRVADLRLNSLDSPPPPPSSLAEPTPATPDAQSLPNCVDPEVFKALPPDVQGELIATWTNPATAPAAPAAASSTKSTCNTLHRYFITNK</sequence>
<dbReference type="Proteomes" id="UP000092461">
    <property type="component" value="Unassembled WGS sequence"/>
</dbReference>
<dbReference type="GO" id="GO:0019985">
    <property type="term" value="P:translesion synthesis"/>
    <property type="evidence" value="ECO:0007669"/>
    <property type="project" value="TreeGrafter"/>
</dbReference>
<dbReference type="GO" id="GO:0003887">
    <property type="term" value="F:DNA-directed DNA polymerase activity"/>
    <property type="evidence" value="ECO:0007669"/>
    <property type="project" value="InterPro"/>
</dbReference>
<dbReference type="InterPro" id="IPR001126">
    <property type="entry name" value="UmuC"/>
</dbReference>
<feature type="region of interest" description="Disordered" evidence="4">
    <location>
        <begin position="462"/>
        <end position="544"/>
    </location>
</feature>
<dbReference type="PROSITE" id="PS50173">
    <property type="entry name" value="UMUC"/>
    <property type="match status" value="1"/>
</dbReference>
<dbReference type="VEuPathDB" id="VectorBase:LLOJ005974"/>
<keyword evidence="7" id="KW-1185">Reference proteome</keyword>
<dbReference type="Pfam" id="PF11799">
    <property type="entry name" value="IMS_C"/>
    <property type="match status" value="1"/>
</dbReference>
<evidence type="ECO:0000256" key="1">
    <source>
        <dbReference type="ARBA" id="ARBA00010945"/>
    </source>
</evidence>
<protein>
    <recommendedName>
        <fullName evidence="5">UmuC domain-containing protein</fullName>
    </recommendedName>
</protein>
<dbReference type="PANTHER" id="PTHR46404">
    <property type="entry name" value="DNA POLYMERASE IOTA"/>
    <property type="match status" value="1"/>
</dbReference>
<keyword evidence="2" id="KW-0237">DNA synthesis</keyword>
<name>A0A1B0CMT6_LUTLO</name>